<evidence type="ECO:0000313" key="2">
    <source>
        <dbReference type="Proteomes" id="UP000264231"/>
    </source>
</evidence>
<sequence>MNLTQSKILLILSLIIPFVLTYGTDKENLEKLNKLYMLYDLNNNLPKELETINAIKNLNSEYYYLLMAKYLLKIKKYEEANNFLKKIQEPKDKNIKNEILLLKLRINEENISKDEINDILNDILHKHKELDIKIIYQLYNIARIKNDKISLKIKNIILNNYPKSIYSYKIKRNE</sequence>
<proteinExistence type="predicted"/>
<dbReference type="EMBL" id="CP015629">
    <property type="protein sequence ID" value="ANF34269.1"/>
    <property type="molecule type" value="Genomic_DNA"/>
</dbReference>
<gene>
    <name evidence="1" type="ORF">A7978_04185</name>
</gene>
<dbReference type="RefSeq" id="WP_011772759.1">
    <property type="nucleotide sequence ID" value="NZ_CP015629.1"/>
</dbReference>
<evidence type="ECO:0000313" key="1">
    <source>
        <dbReference type="EMBL" id="ANF34269.1"/>
    </source>
</evidence>
<dbReference type="AlphaFoldDB" id="A0A172XCI9"/>
<accession>A0A172XCI9</accession>
<reference evidence="1 2" key="1">
    <citation type="submission" date="2016-05" db="EMBL/GenBank/DDBJ databases">
        <title>Chromosome and linear plasmid sequence of a 2015 human isolate of tick-borne relapsing fever spirochete, Borrelia turicatae.</title>
        <authorList>
            <person name="Kingry L.C."/>
            <person name="Dhwani B."/>
            <person name="Replogle A."/>
            <person name="Sexton C."/>
            <person name="Rowe L."/>
            <person name="Stermole B.M."/>
            <person name="Christensen A.M."/>
            <person name="Schriefer M.E."/>
        </authorList>
    </citation>
    <scope>NUCLEOTIDE SEQUENCE [LARGE SCALE GENOMIC DNA]</scope>
    <source>
        <strain evidence="1 2">BTE5EL</strain>
    </source>
</reference>
<dbReference type="OMA" id="IDVKIIY"/>
<protein>
    <recommendedName>
        <fullName evidence="3">Tetratricopeptide repeat family protein</fullName>
    </recommendedName>
</protein>
<name>A0A172XCI9_BORTU</name>
<dbReference type="Proteomes" id="UP000264231">
    <property type="component" value="Chromosome"/>
</dbReference>
<evidence type="ECO:0008006" key="3">
    <source>
        <dbReference type="Google" id="ProtNLM"/>
    </source>
</evidence>
<organism evidence="1 2">
    <name type="scientific">Borrelia turicatae</name>
    <dbReference type="NCBI Taxonomy" id="142"/>
    <lineage>
        <taxon>Bacteria</taxon>
        <taxon>Pseudomonadati</taxon>
        <taxon>Spirochaetota</taxon>
        <taxon>Spirochaetia</taxon>
        <taxon>Spirochaetales</taxon>
        <taxon>Borreliaceae</taxon>
        <taxon>Borrelia</taxon>
    </lineage>
</organism>